<evidence type="ECO:0000256" key="1">
    <source>
        <dbReference type="SAM" id="MobiDB-lite"/>
    </source>
</evidence>
<feature type="region of interest" description="Disordered" evidence="1">
    <location>
        <begin position="135"/>
        <end position="167"/>
    </location>
</feature>
<accession>A0A8S2FRS9</accession>
<feature type="compositionally biased region" description="Acidic residues" evidence="1">
    <location>
        <begin position="135"/>
        <end position="158"/>
    </location>
</feature>
<name>A0A8S2FRS9_9BILA</name>
<comment type="caution">
    <text evidence="2">The sequence shown here is derived from an EMBL/GenBank/DDBJ whole genome shotgun (WGS) entry which is preliminary data.</text>
</comment>
<evidence type="ECO:0000313" key="4">
    <source>
        <dbReference type="Proteomes" id="UP000677228"/>
    </source>
</evidence>
<dbReference type="Proteomes" id="UP000677228">
    <property type="component" value="Unassembled WGS sequence"/>
</dbReference>
<dbReference type="EMBL" id="CAJNOK010039309">
    <property type="protein sequence ID" value="CAF1543982.1"/>
    <property type="molecule type" value="Genomic_DNA"/>
</dbReference>
<gene>
    <name evidence="2" type="ORF">OVA965_LOCUS38926</name>
    <name evidence="3" type="ORF">TMI583_LOCUS40167</name>
</gene>
<reference evidence="2" key="1">
    <citation type="submission" date="2021-02" db="EMBL/GenBank/DDBJ databases">
        <authorList>
            <person name="Nowell W R."/>
        </authorList>
    </citation>
    <scope>NUCLEOTIDE SEQUENCE</scope>
</reference>
<feature type="compositionally biased region" description="Basic and acidic residues" evidence="1">
    <location>
        <begin position="192"/>
        <end position="204"/>
    </location>
</feature>
<proteinExistence type="predicted"/>
<sequence length="213" mass="24746">MMGDEPEQQQELKEQDLPHLPKKLSLSDYLNKTDLSNPTNLNSFIKENHIIRWDHESEQEFAKRVKKINYLNLAQQLICNNTKKVVHHSSAFPSQANSQIQNADVRDSDQQYVSTFLNNNDSAVKRMKPLYDYDEADEQPDNYDEEEQEETSSDSEDEYIPRRKSNFANDIKQKLHNLAAEVQRTFGTSTSDDDRFLESNDAKSKNQISNKNT</sequence>
<feature type="region of interest" description="Disordered" evidence="1">
    <location>
        <begin position="185"/>
        <end position="213"/>
    </location>
</feature>
<protein>
    <submittedName>
        <fullName evidence="2">Uncharacterized protein</fullName>
    </submittedName>
</protein>
<dbReference type="EMBL" id="CAJOBA010061689">
    <property type="protein sequence ID" value="CAF4332824.1"/>
    <property type="molecule type" value="Genomic_DNA"/>
</dbReference>
<evidence type="ECO:0000313" key="2">
    <source>
        <dbReference type="EMBL" id="CAF1543982.1"/>
    </source>
</evidence>
<organism evidence="2 4">
    <name type="scientific">Didymodactylos carnosus</name>
    <dbReference type="NCBI Taxonomy" id="1234261"/>
    <lineage>
        <taxon>Eukaryota</taxon>
        <taxon>Metazoa</taxon>
        <taxon>Spiralia</taxon>
        <taxon>Gnathifera</taxon>
        <taxon>Rotifera</taxon>
        <taxon>Eurotatoria</taxon>
        <taxon>Bdelloidea</taxon>
        <taxon>Philodinida</taxon>
        <taxon>Philodinidae</taxon>
        <taxon>Didymodactylos</taxon>
    </lineage>
</organism>
<dbReference type="AlphaFoldDB" id="A0A8S2FRS9"/>
<dbReference type="Proteomes" id="UP000682733">
    <property type="component" value="Unassembled WGS sequence"/>
</dbReference>
<evidence type="ECO:0000313" key="3">
    <source>
        <dbReference type="EMBL" id="CAF4332824.1"/>
    </source>
</evidence>